<accession>A0AAE1Y4S5</accession>
<comment type="caution">
    <text evidence="3">The sequence shown here is derived from an EMBL/GenBank/DDBJ whole genome shotgun (WGS) entry which is preliminary data.</text>
</comment>
<sequence>MAELAMGHAKTTRLWEGISVKTTALREGWRSWQWRSWELPEYTIVNDGPDHMPFTATIKVHGEVFQTPVQCRSAKGAEDTAARIAFDHFNLPSSPASTVKIGRDTFQGAEASTKKLAEISAARVAYDVFTRVKLGRDTFQGVEASTKKMAEISAARVAYDVLTRGKKLVAMSFYPI</sequence>
<reference evidence="3" key="2">
    <citation type="journal article" date="2024" name="Plant">
        <title>Genomic evolution and insights into agronomic trait innovations of Sesamum species.</title>
        <authorList>
            <person name="Miao H."/>
            <person name="Wang L."/>
            <person name="Qu L."/>
            <person name="Liu H."/>
            <person name="Sun Y."/>
            <person name="Le M."/>
            <person name="Wang Q."/>
            <person name="Wei S."/>
            <person name="Zheng Y."/>
            <person name="Lin W."/>
            <person name="Duan Y."/>
            <person name="Cao H."/>
            <person name="Xiong S."/>
            <person name="Wang X."/>
            <person name="Wei L."/>
            <person name="Li C."/>
            <person name="Ma Q."/>
            <person name="Ju M."/>
            <person name="Zhao R."/>
            <person name="Li G."/>
            <person name="Mu C."/>
            <person name="Tian Q."/>
            <person name="Mei H."/>
            <person name="Zhang T."/>
            <person name="Gao T."/>
            <person name="Zhang H."/>
        </authorList>
    </citation>
    <scope>NUCLEOTIDE SEQUENCE</scope>
    <source>
        <strain evidence="3">3651</strain>
    </source>
</reference>
<evidence type="ECO:0000256" key="1">
    <source>
        <dbReference type="ARBA" id="ARBA00022737"/>
    </source>
</evidence>
<evidence type="ECO:0000256" key="2">
    <source>
        <dbReference type="ARBA" id="ARBA00022884"/>
    </source>
</evidence>
<evidence type="ECO:0008006" key="5">
    <source>
        <dbReference type="Google" id="ProtNLM"/>
    </source>
</evidence>
<dbReference type="Proteomes" id="UP001293254">
    <property type="component" value="Unassembled WGS sequence"/>
</dbReference>
<gene>
    <name evidence="3" type="ORF">Salat_1938300</name>
</gene>
<proteinExistence type="predicted"/>
<keyword evidence="1" id="KW-0677">Repeat</keyword>
<evidence type="ECO:0000313" key="4">
    <source>
        <dbReference type="Proteomes" id="UP001293254"/>
    </source>
</evidence>
<dbReference type="Gene3D" id="3.30.160.20">
    <property type="match status" value="2"/>
</dbReference>
<dbReference type="EMBL" id="JACGWO010000007">
    <property type="protein sequence ID" value="KAK4423555.1"/>
    <property type="molecule type" value="Genomic_DNA"/>
</dbReference>
<reference evidence="3" key="1">
    <citation type="submission" date="2020-06" db="EMBL/GenBank/DDBJ databases">
        <authorList>
            <person name="Li T."/>
            <person name="Hu X."/>
            <person name="Zhang T."/>
            <person name="Song X."/>
            <person name="Zhang H."/>
            <person name="Dai N."/>
            <person name="Sheng W."/>
            <person name="Hou X."/>
            <person name="Wei L."/>
        </authorList>
    </citation>
    <scope>NUCLEOTIDE SEQUENCE</scope>
    <source>
        <strain evidence="3">3651</strain>
        <tissue evidence="3">Leaf</tissue>
    </source>
</reference>
<dbReference type="PANTHER" id="PTHR46031:SF26">
    <property type="entry name" value="DOUBLE-STRANDED RNA-BINDING PROTEIN 2"/>
    <property type="match status" value="1"/>
</dbReference>
<dbReference type="AlphaFoldDB" id="A0AAE1Y4S5"/>
<dbReference type="SUPFAM" id="SSF54768">
    <property type="entry name" value="dsRNA-binding domain-like"/>
    <property type="match status" value="1"/>
</dbReference>
<organism evidence="3 4">
    <name type="scientific">Sesamum alatum</name>
    <dbReference type="NCBI Taxonomy" id="300844"/>
    <lineage>
        <taxon>Eukaryota</taxon>
        <taxon>Viridiplantae</taxon>
        <taxon>Streptophyta</taxon>
        <taxon>Embryophyta</taxon>
        <taxon>Tracheophyta</taxon>
        <taxon>Spermatophyta</taxon>
        <taxon>Magnoliopsida</taxon>
        <taxon>eudicotyledons</taxon>
        <taxon>Gunneridae</taxon>
        <taxon>Pentapetalae</taxon>
        <taxon>asterids</taxon>
        <taxon>lamiids</taxon>
        <taxon>Lamiales</taxon>
        <taxon>Pedaliaceae</taxon>
        <taxon>Sesamum</taxon>
    </lineage>
</organism>
<keyword evidence="2" id="KW-0694">RNA-binding</keyword>
<keyword evidence="4" id="KW-1185">Reference proteome</keyword>
<dbReference type="GO" id="GO:0003723">
    <property type="term" value="F:RNA binding"/>
    <property type="evidence" value="ECO:0007669"/>
    <property type="project" value="UniProtKB-KW"/>
</dbReference>
<evidence type="ECO:0000313" key="3">
    <source>
        <dbReference type="EMBL" id="KAK4423555.1"/>
    </source>
</evidence>
<dbReference type="PANTHER" id="PTHR46031">
    <property type="match status" value="1"/>
</dbReference>
<protein>
    <recommendedName>
        <fullName evidence="5">DRBM domain-containing protein</fullName>
    </recommendedName>
</protein>
<name>A0AAE1Y4S5_9LAMI</name>